<feature type="region of interest" description="Disordered" evidence="1">
    <location>
        <begin position="1906"/>
        <end position="1930"/>
    </location>
</feature>
<name>A0A7W9MSL0_9ACTN</name>
<accession>A0A7W9MSL0</accession>
<dbReference type="EMBL" id="JACHMY010000001">
    <property type="protein sequence ID" value="MBB5834287.1"/>
    <property type="molecule type" value="Genomic_DNA"/>
</dbReference>
<dbReference type="RefSeq" id="WP_184794066.1">
    <property type="nucleotide sequence ID" value="NZ_JACHMY010000001.1"/>
</dbReference>
<reference evidence="2 3" key="1">
    <citation type="submission" date="2020-08" db="EMBL/GenBank/DDBJ databases">
        <title>Sequencing the genomes of 1000 actinobacteria strains.</title>
        <authorList>
            <person name="Klenk H.-P."/>
        </authorList>
    </citation>
    <scope>NUCLEOTIDE SEQUENCE [LARGE SCALE GENOMIC DNA]</scope>
    <source>
        <strain evidence="2 3">DSM 28967</strain>
    </source>
</reference>
<feature type="compositionally biased region" description="Polar residues" evidence="1">
    <location>
        <begin position="596"/>
        <end position="611"/>
    </location>
</feature>
<evidence type="ECO:0000256" key="1">
    <source>
        <dbReference type="SAM" id="MobiDB-lite"/>
    </source>
</evidence>
<proteinExistence type="predicted"/>
<keyword evidence="3" id="KW-1185">Reference proteome</keyword>
<dbReference type="Proteomes" id="UP000549971">
    <property type="component" value="Unassembled WGS sequence"/>
</dbReference>
<sequence>MLGRRGTRRHRLAKAQYDEFRHLSREWHETLAGRGTRTLQSVENELADLATAIRRGGQPPPPLPWGEAGEWASRQVGDLEAAAVRQEHRAENRTASAAAAAEAAADLLRTADEQEAGQDDAAGERARKLRLKAASKLASAERYSLIAAACAAAAQQARETARLHQVVADSNQSGAEVDAMARAAREQIEVYKAAAAATLPSRTVQHNALPSGRLPHLTVLCRDLNEALAERKAPFRFTPDDLHGSLRAETRRLLSPDGVVLTVGNDPRADVDDLIQIELTLDPGELQEVLDSPVDFDEAWVGQMTQAAAGLTTTATDATGVTAGMSLKDLAAALPDSSRLRALSALASPGAEIATNCTRSTSGGATEFMFTGAVEVLRGQILHYRSTEPRWAWRIRSSARGPWSPKHLVDAGDPTSLDLGYGETLTVGPPAETVSLQSLGLSAERRTSLPENVATRADGLLELCDQAVDGLRERLGGLDRVGYDRLRGLLVEDAMTRLDETTEPGGLWRLITSGGRPVAYAQLETFAERESADLLSDSSPDHKIDFWRVGTSGAVGGRTAGRSRTVSGTLAVAGGPLSDVGTTAADLAPGLRAGRATSTDDGMSTTDQGTRWSGHRLGPTLAMKLRMRHKVTIHRLDRAEAFTVDGEGDVCLRMVEREAFRYGLPVPSDAVVRDAEGIPRRGTDGRLLLRGDPQETDEELRLPAWLGNEPGQLRGAGPAIIGEFEGADIALREFLAAHSDGSLVPPLDVDGQPLPGELTGRDPALLLSLSENLERTRRQLAKPRLEIGYDQLTQEGALFHLSKHRAGLPPSLHNYRITVEQHFDRAKLIGLTDSDTVVNLDMGVNSVARSGSDAKSLPWSAKLGLSNGPALPTVGVNHGRASLGRFSSWTLANSAYRMSMSESGARVAVFDVPHTLKIVEVTSTGDSEPLAVAEGRAAVRLDSEFCDRGVRPTPSITGLVDPTLLQTATIQQVDARDPVGRLIEAVPELARADSAALHHVSGFLATRNLVARPELLATTFRTGLIVNPAPSDLLGAVVHRGLAPRPSSLSISNRIQNLRYVGSGHPVIADLNTTMDSVTSTAGVSTGRTSGVSGGAAQVDEDGSSIGGTLAATKTVSRSSASTESGTAGVERTLFRAGQHYQFWGDLVLQAELRAGGADVREVELDSGAIVLTLPEADALRSYGQGDLDLPLAKASDAVERLLDGNLALPRRTATALIRRYLKEKAGVTDGLAVTHTAERLADKLRSAAGLRPAPDDTLAAVLVKAEDLTRQRVEVALPRHYRTTMGAAAVDRISVQDLEGNDTDLLREVYATIERHDPAALENPVLTSGLNGDFADRRGRGHLESMLDPGGLVREYPIERSGVRQNLRVRVRFAFDGPVTVEGGAPADQHENVWNLVQLWAFRERSRNASATTSYGGTAGGAGSDGISASAGVGTGVGATTTAAGSDVKARISEGFWLDTTRVERDFRLIVEVEDSLLPGGDLVGTVPPPTRRESTGRLGLFVPSSVVGPVQAEEPAEVFDHRPVTLPPNYLTEGTQPYRTGDAPVNTLFEAVYRRLGQPDLLSSAGVRRHRTTLETVLGASGRSVAFRQMADAAGHELVPLPVPGHPRRTVVVRVRAEVSGLELVSDPDDRSRIQLGENTREIHTSQLAAQSNRLLPTTKTVGGTTADGGVTASVSWGEQVAEKDSSTTGARHEVGVYESGEAVTVKVMVDYHLEFERRRVDRHGRSKVTRSDSHHRAAAGEAYLTMFRRDYDAMLARMEAGEPALAGWDPSQAPRSPKAPTVRVSVVADEQHPYRPLVDALEQARLTGAVVRLTVRAQDGTQQVYRANPDGTMSSRGDQKFAAAFAKLHPRLALLAEGRVNLRDVHATSNRPDRFTGAVVEALHHKGIPAAALTEVDPAAGRAPGVGAMAQDTRQRKTTGNPGLGIG</sequence>
<comment type="caution">
    <text evidence="2">The sequence shown here is derived from an EMBL/GenBank/DDBJ whole genome shotgun (WGS) entry which is preliminary data.</text>
</comment>
<evidence type="ECO:0000313" key="3">
    <source>
        <dbReference type="Proteomes" id="UP000549971"/>
    </source>
</evidence>
<feature type="region of interest" description="Disordered" evidence="1">
    <location>
        <begin position="592"/>
        <end position="616"/>
    </location>
</feature>
<evidence type="ECO:0000313" key="2">
    <source>
        <dbReference type="EMBL" id="MBB5834287.1"/>
    </source>
</evidence>
<gene>
    <name evidence="2" type="ORF">HDA39_001021</name>
</gene>
<organism evidence="2 3">
    <name type="scientific">Kribbella italica</name>
    <dbReference type="NCBI Taxonomy" id="1540520"/>
    <lineage>
        <taxon>Bacteria</taxon>
        <taxon>Bacillati</taxon>
        <taxon>Actinomycetota</taxon>
        <taxon>Actinomycetes</taxon>
        <taxon>Propionibacteriales</taxon>
        <taxon>Kribbellaceae</taxon>
        <taxon>Kribbella</taxon>
    </lineage>
</organism>
<protein>
    <submittedName>
        <fullName evidence="2">Uncharacterized protein</fullName>
    </submittedName>
</protein>